<protein>
    <submittedName>
        <fullName evidence="1">Uncharacterized protein</fullName>
    </submittedName>
</protein>
<evidence type="ECO:0000313" key="2">
    <source>
        <dbReference type="Proteomes" id="UP001204376"/>
    </source>
</evidence>
<proteinExistence type="predicted"/>
<organism evidence="1 2">
    <name type="scientific">Mucilaginibacter aquariorum</name>
    <dbReference type="NCBI Taxonomy" id="2967225"/>
    <lineage>
        <taxon>Bacteria</taxon>
        <taxon>Pseudomonadati</taxon>
        <taxon>Bacteroidota</taxon>
        <taxon>Sphingobacteriia</taxon>
        <taxon>Sphingobacteriales</taxon>
        <taxon>Sphingobacteriaceae</taxon>
        <taxon>Mucilaginibacter</taxon>
    </lineage>
</organism>
<dbReference type="RefSeq" id="WP_256541523.1">
    <property type="nucleotide sequence ID" value="NZ_JANHOH010000013.1"/>
</dbReference>
<dbReference type="EMBL" id="JANHOH010000013">
    <property type="protein sequence ID" value="MCQ6961355.1"/>
    <property type="molecule type" value="Genomic_DNA"/>
</dbReference>
<dbReference type="Proteomes" id="UP001204376">
    <property type="component" value="Unassembled WGS sequence"/>
</dbReference>
<name>A0ABT1TAE6_9SPHI</name>
<comment type="caution">
    <text evidence="1">The sequence shown here is derived from an EMBL/GenBank/DDBJ whole genome shotgun (WGS) entry which is preliminary data.</text>
</comment>
<keyword evidence="2" id="KW-1185">Reference proteome</keyword>
<reference evidence="1 2" key="1">
    <citation type="submission" date="2022-07" db="EMBL/GenBank/DDBJ databases">
        <title>Mucilaginibacter sp. JC4.</title>
        <authorList>
            <person name="Le V."/>
            <person name="Ko S.-R."/>
            <person name="Ahn C.-Y."/>
            <person name="Oh H.-M."/>
        </authorList>
    </citation>
    <scope>NUCLEOTIDE SEQUENCE [LARGE SCALE GENOMIC DNA]</scope>
    <source>
        <strain evidence="1 2">JC4</strain>
    </source>
</reference>
<gene>
    <name evidence="1" type="ORF">NPE20_25505</name>
</gene>
<accession>A0ABT1TAE6</accession>
<sequence length="98" mass="11417">MPNIKLSYLYRDGANYKNHSFIILNNPTSIALAEIEAATRSKLIDDTWFYADKWNLPELHFDKWDNAIAPTWHEFDGIEFTDKTGAVDLLHFLMAIRD</sequence>
<evidence type="ECO:0000313" key="1">
    <source>
        <dbReference type="EMBL" id="MCQ6961355.1"/>
    </source>
</evidence>